<protein>
    <submittedName>
        <fullName evidence="3">5938_t:CDS:1</fullName>
    </submittedName>
</protein>
<feature type="region of interest" description="Disordered" evidence="2">
    <location>
        <begin position="258"/>
        <end position="298"/>
    </location>
</feature>
<keyword evidence="4" id="KW-1185">Reference proteome</keyword>
<feature type="coiled-coil region" evidence="1">
    <location>
        <begin position="64"/>
        <end position="167"/>
    </location>
</feature>
<evidence type="ECO:0000256" key="1">
    <source>
        <dbReference type="SAM" id="Coils"/>
    </source>
</evidence>
<accession>A0A9N8UXD8</accession>
<feature type="compositionally biased region" description="Basic and acidic residues" evidence="2">
    <location>
        <begin position="268"/>
        <end position="282"/>
    </location>
</feature>
<dbReference type="AlphaFoldDB" id="A0A9N8UXD8"/>
<comment type="caution">
    <text evidence="3">The sequence shown here is derived from an EMBL/GenBank/DDBJ whole genome shotgun (WGS) entry which is preliminary data.</text>
</comment>
<dbReference type="EMBL" id="CAJVPL010000024">
    <property type="protein sequence ID" value="CAG8435223.1"/>
    <property type="molecule type" value="Genomic_DNA"/>
</dbReference>
<proteinExistence type="predicted"/>
<sequence length="298" mass="34723">MDLNDFVNLESLYLCGEKITDLKIDHCRQLERLNIPQQKNLTSLDISNNLKLVYLNFYGNFFPIQQLIGKIQAKERELANVNLTALTLLNETAKEEEKRKNQLQKEQLEKEIQELISLKTRLETENDNLKKTIGDLKNELISEKRKVDRLNSDYQKLFLAVEELTKQAEASSPYPENQTVQDKIKFFNKWLKSSQAEKEKLLENIKKEQRESQQIRTSFQELEEQLKNSGQSDAQKVQELKKLRDEIKKLEGKLATSQKQVQQLQTENKTKQEEIEQTKKDLGISQSQLAAETAKNQA</sequence>
<dbReference type="SUPFAM" id="SSF52058">
    <property type="entry name" value="L domain-like"/>
    <property type="match status" value="1"/>
</dbReference>
<keyword evidence="1" id="KW-0175">Coiled coil</keyword>
<gene>
    <name evidence="3" type="ORF">AGERDE_LOCUS493</name>
</gene>
<dbReference type="Proteomes" id="UP000789831">
    <property type="component" value="Unassembled WGS sequence"/>
</dbReference>
<evidence type="ECO:0000313" key="3">
    <source>
        <dbReference type="EMBL" id="CAG8435223.1"/>
    </source>
</evidence>
<evidence type="ECO:0000256" key="2">
    <source>
        <dbReference type="SAM" id="MobiDB-lite"/>
    </source>
</evidence>
<name>A0A9N8UXD8_9GLOM</name>
<organism evidence="3 4">
    <name type="scientific">Ambispora gerdemannii</name>
    <dbReference type="NCBI Taxonomy" id="144530"/>
    <lineage>
        <taxon>Eukaryota</taxon>
        <taxon>Fungi</taxon>
        <taxon>Fungi incertae sedis</taxon>
        <taxon>Mucoromycota</taxon>
        <taxon>Glomeromycotina</taxon>
        <taxon>Glomeromycetes</taxon>
        <taxon>Archaeosporales</taxon>
        <taxon>Ambisporaceae</taxon>
        <taxon>Ambispora</taxon>
    </lineage>
</organism>
<dbReference type="OrthoDB" id="2434658at2759"/>
<evidence type="ECO:0000313" key="4">
    <source>
        <dbReference type="Proteomes" id="UP000789831"/>
    </source>
</evidence>
<feature type="compositionally biased region" description="Polar residues" evidence="2">
    <location>
        <begin position="284"/>
        <end position="298"/>
    </location>
</feature>
<reference evidence="3" key="1">
    <citation type="submission" date="2021-06" db="EMBL/GenBank/DDBJ databases">
        <authorList>
            <person name="Kallberg Y."/>
            <person name="Tangrot J."/>
            <person name="Rosling A."/>
        </authorList>
    </citation>
    <scope>NUCLEOTIDE SEQUENCE</scope>
    <source>
        <strain evidence="3">MT106</strain>
    </source>
</reference>